<feature type="region of interest" description="Disordered" evidence="1">
    <location>
        <begin position="51"/>
        <end position="75"/>
    </location>
</feature>
<dbReference type="Gene3D" id="2.60.60.20">
    <property type="entry name" value="PLAT/LH2 domain"/>
    <property type="match status" value="1"/>
</dbReference>
<protein>
    <recommendedName>
        <fullName evidence="4">PLAT domain-containing protein</fullName>
    </recommendedName>
</protein>
<dbReference type="RefSeq" id="WP_095582609.1">
    <property type="nucleotide sequence ID" value="NZ_JAJQQQ010000020.1"/>
</dbReference>
<dbReference type="Proteomes" id="UP000218944">
    <property type="component" value="Unassembled WGS sequence"/>
</dbReference>
<organism evidence="2 3">
    <name type="scientific">Streptomyces albireticuli</name>
    <dbReference type="NCBI Taxonomy" id="1940"/>
    <lineage>
        <taxon>Bacteria</taxon>
        <taxon>Bacillati</taxon>
        <taxon>Actinomycetota</taxon>
        <taxon>Actinomycetes</taxon>
        <taxon>Kitasatosporales</taxon>
        <taxon>Streptomycetaceae</taxon>
        <taxon>Streptomyces</taxon>
    </lineage>
</organism>
<name>A0A2A2D388_9ACTN</name>
<keyword evidence="3" id="KW-1185">Reference proteome</keyword>
<evidence type="ECO:0000313" key="2">
    <source>
        <dbReference type="EMBL" id="PAU46903.1"/>
    </source>
</evidence>
<dbReference type="InterPro" id="IPR036392">
    <property type="entry name" value="PLAT/LH2_dom_sf"/>
</dbReference>
<dbReference type="SUPFAM" id="SSF49723">
    <property type="entry name" value="Lipase/lipooxygenase domain (PLAT/LH2 domain)"/>
    <property type="match status" value="1"/>
</dbReference>
<evidence type="ECO:0008006" key="4">
    <source>
        <dbReference type="Google" id="ProtNLM"/>
    </source>
</evidence>
<proteinExistence type="predicted"/>
<comment type="caution">
    <text evidence="2">The sequence shown here is derived from an EMBL/GenBank/DDBJ whole genome shotgun (WGS) entry which is preliminary data.</text>
</comment>
<reference evidence="2 3" key="1">
    <citation type="submission" date="2017-08" db="EMBL/GenBank/DDBJ databases">
        <title>Genome sequence of Streptomyces albireticuli NRRL B-1670.</title>
        <authorList>
            <person name="Graham D.E."/>
            <person name="Mahan K.M."/>
            <person name="Klingeman D.M."/>
            <person name="Hettich R.L."/>
            <person name="Parry R.J."/>
            <person name="Spain J.C."/>
        </authorList>
    </citation>
    <scope>NUCLEOTIDE SEQUENCE [LARGE SCALE GENOMIC DNA]</scope>
    <source>
        <strain evidence="2 3">NRRL B-1670</strain>
    </source>
</reference>
<accession>A0A2A2D388</accession>
<gene>
    <name evidence="2" type="ORF">CK936_21630</name>
</gene>
<dbReference type="AlphaFoldDB" id="A0A2A2D388"/>
<evidence type="ECO:0000313" key="3">
    <source>
        <dbReference type="Proteomes" id="UP000218944"/>
    </source>
</evidence>
<evidence type="ECO:0000256" key="1">
    <source>
        <dbReference type="SAM" id="MobiDB-lite"/>
    </source>
</evidence>
<dbReference type="EMBL" id="NSJV01000413">
    <property type="protein sequence ID" value="PAU46903.1"/>
    <property type="molecule type" value="Genomic_DNA"/>
</dbReference>
<sequence>MAAITQILAHLKTADTKNASTDSSVYLGIGGREFLLDLKDRDEMEQGADEKYYFGEGSNVEQKEYNDPSKPPLTDDDVRYFPVYLRLEPSGSDPGWCVEWASVTVNPDTPDAHRYIHPSLHKVSDTNRIWLESDAGKTLYLRPDTEGSTEN</sequence>